<dbReference type="SUPFAM" id="SSF46785">
    <property type="entry name" value="Winged helix' DNA-binding domain"/>
    <property type="match status" value="1"/>
</dbReference>
<dbReference type="Gene3D" id="1.10.10.10">
    <property type="entry name" value="Winged helix-like DNA-binding domain superfamily/Winged helix DNA-binding domain"/>
    <property type="match status" value="1"/>
</dbReference>
<evidence type="ECO:0000313" key="3">
    <source>
        <dbReference type="EMBL" id="EME97037.1"/>
    </source>
</evidence>
<dbReference type="InterPro" id="IPR005149">
    <property type="entry name" value="Tscrpt_reg_PadR_N"/>
</dbReference>
<dbReference type="InterPro" id="IPR036390">
    <property type="entry name" value="WH_DNA-bd_sf"/>
</dbReference>
<dbReference type="RefSeq" id="WP_004953480.1">
    <property type="nucleotide sequence ID" value="NZ_AORZ01000148.1"/>
</dbReference>
<reference evidence="3 4" key="1">
    <citation type="journal article" date="2013" name="Genome Announc.">
        <title>Whole-Genome Shotgun Assembly and Analysis of the Genome of Streptomyces mobaraensis DSM 40847, a Strain for Industrial Production of Microbial Transglutaminase.</title>
        <authorList>
            <person name="Yang H."/>
            <person name="He T."/>
            <person name="Wu W."/>
            <person name="Zhu W."/>
            <person name="Lu B."/>
            <person name="Sun W."/>
        </authorList>
    </citation>
    <scope>NUCLEOTIDE SEQUENCE [LARGE SCALE GENOMIC DNA]</scope>
    <source>
        <strain evidence="3 4">DSM 40847</strain>
    </source>
</reference>
<feature type="domain" description="Transcription regulator PadR N-terminal" evidence="2">
    <location>
        <begin position="17"/>
        <end position="90"/>
    </location>
</feature>
<protein>
    <submittedName>
        <fullName evidence="3">PadR family transcriptional regulator</fullName>
    </submittedName>
</protein>
<feature type="compositionally biased region" description="Acidic residues" evidence="1">
    <location>
        <begin position="118"/>
        <end position="135"/>
    </location>
</feature>
<evidence type="ECO:0000313" key="4">
    <source>
        <dbReference type="Proteomes" id="UP000011740"/>
    </source>
</evidence>
<dbReference type="AlphaFoldDB" id="M3ATW5"/>
<dbReference type="InterPro" id="IPR052509">
    <property type="entry name" value="Metal_resp_DNA-bind_regulator"/>
</dbReference>
<comment type="caution">
    <text evidence="3">The sequence shown here is derived from an EMBL/GenBank/DDBJ whole genome shotgun (WGS) entry which is preliminary data.</text>
</comment>
<sequence length="135" mass="14242">MATPQAAWTRAVLTLCLLGVLDREGPSYGYALLGRLHAAGLDAVKPATLYPALTRLAEEGAVDVRWTAGEQGPGRKYYGLTDEGRRRLAEQRAAWTAFHGTVTRLAGEGGGEGPAAEPEPETEPGPGEEPEGDEA</sequence>
<name>M3ATW5_STRM1</name>
<proteinExistence type="predicted"/>
<dbReference type="STRING" id="1223523.H340_28430"/>
<dbReference type="InterPro" id="IPR036388">
    <property type="entry name" value="WH-like_DNA-bd_sf"/>
</dbReference>
<evidence type="ECO:0000256" key="1">
    <source>
        <dbReference type="SAM" id="MobiDB-lite"/>
    </source>
</evidence>
<dbReference type="Proteomes" id="UP000011740">
    <property type="component" value="Unassembled WGS sequence"/>
</dbReference>
<dbReference type="eggNOG" id="COG1695">
    <property type="taxonomic scope" value="Bacteria"/>
</dbReference>
<organism evidence="3 4">
    <name type="scientific">Streptomyces mobaraensis (strain ATCC 29032 / DSM 40847 / JCM 4168 / NBRC 13819 / NCIMB 11159 / IPCR 16-22)</name>
    <dbReference type="NCBI Taxonomy" id="1223523"/>
    <lineage>
        <taxon>Bacteria</taxon>
        <taxon>Bacillati</taxon>
        <taxon>Actinomycetota</taxon>
        <taxon>Actinomycetes</taxon>
        <taxon>Kitasatosporales</taxon>
        <taxon>Streptomycetaceae</taxon>
        <taxon>Streptomyces</taxon>
    </lineage>
</organism>
<dbReference type="Pfam" id="PF03551">
    <property type="entry name" value="PadR"/>
    <property type="match status" value="1"/>
</dbReference>
<evidence type="ECO:0000259" key="2">
    <source>
        <dbReference type="Pfam" id="PF03551"/>
    </source>
</evidence>
<feature type="region of interest" description="Disordered" evidence="1">
    <location>
        <begin position="102"/>
        <end position="135"/>
    </location>
</feature>
<gene>
    <name evidence="3" type="ORF">H340_28430</name>
</gene>
<dbReference type="PANTHER" id="PTHR33169">
    <property type="entry name" value="PADR-FAMILY TRANSCRIPTIONAL REGULATOR"/>
    <property type="match status" value="1"/>
</dbReference>
<dbReference type="PATRIC" id="fig|1223523.3.peg.5766"/>
<dbReference type="EMBL" id="AORZ01000148">
    <property type="protein sequence ID" value="EME97037.1"/>
    <property type="molecule type" value="Genomic_DNA"/>
</dbReference>
<accession>M3ATW5</accession>
<dbReference type="PANTHER" id="PTHR33169:SF14">
    <property type="entry name" value="TRANSCRIPTIONAL REGULATOR RV3488"/>
    <property type="match status" value="1"/>
</dbReference>